<evidence type="ECO:0000313" key="11">
    <source>
        <dbReference type="EMBL" id="KAF2753973.1"/>
    </source>
</evidence>
<comment type="catalytic activity">
    <reaction evidence="1">
        <text>Hydrolysis of (1-&gt;3)-beta-D-glucosidic linkages in (1-&gt;3)-beta-D-glucans.</text>
        <dbReference type="EC" id="3.2.1.39"/>
    </reaction>
</comment>
<dbReference type="GO" id="GO:0042973">
    <property type="term" value="F:glucan endo-1,3-beta-D-glucosidase activity"/>
    <property type="evidence" value="ECO:0007669"/>
    <property type="project" value="UniProtKB-EC"/>
</dbReference>
<dbReference type="GO" id="GO:0000272">
    <property type="term" value="P:polysaccharide catabolic process"/>
    <property type="evidence" value="ECO:0007669"/>
    <property type="project" value="UniProtKB-KW"/>
</dbReference>
<evidence type="ECO:0000256" key="1">
    <source>
        <dbReference type="ARBA" id="ARBA00000382"/>
    </source>
</evidence>
<gene>
    <name evidence="11" type="ORF">EJ05DRAFT_444346</name>
</gene>
<dbReference type="Pfam" id="PF17652">
    <property type="entry name" value="Glyco_hydro81C"/>
    <property type="match status" value="1"/>
</dbReference>
<sequence>MAENAGARNIFVPIDNNAPPRNIPREEYHPVPRKGVIRDSSEPIQTNKFYANLFLEEQQHTVWTHPYSIWWSKGNGNAKSWGLSISHIERNQLVVQPVSDRSSQNSPSRYFLNPTFIQSITLSAAELGPETRLTTDSHRAFSVNVNLQGSSECYWTRLQFPLTQGMGFVTGKYINATPLIQSGVFFRSFTGPALVDSASCKDYGATYRFITVLEDGNMWALYMTPSNQPYDPFSLRLRDNSTVAGNEHFSGLIQVAKISGGSQSPEALAVFDRSAGAYPQSADISGSVSENVGSYTFSWTKHGIQGKPLLMYALPHHVESMDVATLQAKTHIQLQTTTKGVATAFQADRLTFTMVESNLPTDMGFGPWGPVKRDVRSFAPHLTAQLSRYGQSELSQDMDRQSNLNSMYFSGKALAKFATIAYVTNDIAQNPDAARAGLAKLKAAFNTFVQNKQPLPLVYDLAWKGIVSSGGYEDKNLDFGNTYYNDHHFHYGYFVYAAAVIGYLDPDWLHQGTNKAWVQMLVKDFANSSTDSVLPFYRSFDWFCGHSWAKGLFESADGKDQESSSEDVFAAYALKMWGHVIGDRAMESRGNLMLSILSRTLDSYYLMRSNNTIHPPSFIPNKVVGIMFENKADCATYFGLRPEYIHGIHMLPLCPATAFTRRSEFAKEEFEAVFEGRLQDVGGGWLGIIMANVALFDPQRAYRFFADDAFKDEWLDDGASRTWYLCWCAALGGV</sequence>
<dbReference type="Gene3D" id="2.70.98.30">
    <property type="entry name" value="Golgi alpha-mannosidase II, domain 4"/>
    <property type="match status" value="1"/>
</dbReference>
<keyword evidence="7" id="KW-0961">Cell wall biogenesis/degradation</keyword>
<evidence type="ECO:0000256" key="5">
    <source>
        <dbReference type="ARBA" id="ARBA00023277"/>
    </source>
</evidence>
<dbReference type="OrthoDB" id="4473401at2759"/>
<dbReference type="PANTHER" id="PTHR31983">
    <property type="entry name" value="ENDO-1,3(4)-BETA-GLUCANASE 1"/>
    <property type="match status" value="1"/>
</dbReference>
<dbReference type="GO" id="GO:0071555">
    <property type="term" value="P:cell wall organization"/>
    <property type="evidence" value="ECO:0007669"/>
    <property type="project" value="UniProtKB-KW"/>
</dbReference>
<protein>
    <recommendedName>
        <fullName evidence="3">glucan endo-1,3-beta-D-glucosidase</fullName>
        <ecNumber evidence="3">3.2.1.39</ecNumber>
    </recommendedName>
</protein>
<dbReference type="Pfam" id="PF03639">
    <property type="entry name" value="Glyco_hydro_81"/>
    <property type="match status" value="1"/>
</dbReference>
<reference evidence="11" key="1">
    <citation type="journal article" date="2020" name="Stud. Mycol.">
        <title>101 Dothideomycetes genomes: a test case for predicting lifestyles and emergence of pathogens.</title>
        <authorList>
            <person name="Haridas S."/>
            <person name="Albert R."/>
            <person name="Binder M."/>
            <person name="Bloem J."/>
            <person name="Labutti K."/>
            <person name="Salamov A."/>
            <person name="Andreopoulos B."/>
            <person name="Baker S."/>
            <person name="Barry K."/>
            <person name="Bills G."/>
            <person name="Bluhm B."/>
            <person name="Cannon C."/>
            <person name="Castanera R."/>
            <person name="Culley D."/>
            <person name="Daum C."/>
            <person name="Ezra D."/>
            <person name="Gonzalez J."/>
            <person name="Henrissat B."/>
            <person name="Kuo A."/>
            <person name="Liang C."/>
            <person name="Lipzen A."/>
            <person name="Lutzoni F."/>
            <person name="Magnuson J."/>
            <person name="Mondo S."/>
            <person name="Nolan M."/>
            <person name="Ohm R."/>
            <person name="Pangilinan J."/>
            <person name="Park H.-J."/>
            <person name="Ramirez L."/>
            <person name="Alfaro M."/>
            <person name="Sun H."/>
            <person name="Tritt A."/>
            <person name="Yoshinaga Y."/>
            <person name="Zwiers L.-H."/>
            <person name="Turgeon B."/>
            <person name="Goodwin S."/>
            <person name="Spatafora J."/>
            <person name="Crous P."/>
            <person name="Grigoriev I."/>
        </authorList>
    </citation>
    <scope>NUCLEOTIDE SEQUENCE</scope>
    <source>
        <strain evidence="11">CBS 121739</strain>
    </source>
</reference>
<dbReference type="PROSITE" id="PS52008">
    <property type="entry name" value="GH81"/>
    <property type="match status" value="1"/>
</dbReference>
<evidence type="ECO:0000256" key="8">
    <source>
        <dbReference type="ARBA" id="ARBA00023326"/>
    </source>
</evidence>
<evidence type="ECO:0000256" key="7">
    <source>
        <dbReference type="ARBA" id="ARBA00023316"/>
    </source>
</evidence>
<keyword evidence="6" id="KW-0326">Glycosidase</keyword>
<dbReference type="FunFam" id="1.10.287.1170:FF:000001">
    <property type="entry name" value="Endo-1,3-beta-glucanase Engl1"/>
    <property type="match status" value="1"/>
</dbReference>
<dbReference type="AlphaFoldDB" id="A0A6A6VUR5"/>
<keyword evidence="5" id="KW-0119">Carbohydrate metabolism</keyword>
<dbReference type="RefSeq" id="XP_033596424.1">
    <property type="nucleotide sequence ID" value="XM_033742122.1"/>
</dbReference>
<dbReference type="Gene3D" id="1.10.287.1170">
    <property type="entry name" value="glycoside hydrolase family 81 endo-[beta] glucanase"/>
    <property type="match status" value="1"/>
</dbReference>
<evidence type="ECO:0000259" key="10">
    <source>
        <dbReference type="Pfam" id="PF17652"/>
    </source>
</evidence>
<keyword evidence="8" id="KW-0624">Polysaccharide degradation</keyword>
<evidence type="ECO:0000256" key="6">
    <source>
        <dbReference type="ARBA" id="ARBA00023295"/>
    </source>
</evidence>
<comment type="similarity">
    <text evidence="2">Belongs to the glycosyl hydrolase 81 family.</text>
</comment>
<organism evidence="11 12">
    <name type="scientific">Pseudovirgaria hyperparasitica</name>
    <dbReference type="NCBI Taxonomy" id="470096"/>
    <lineage>
        <taxon>Eukaryota</taxon>
        <taxon>Fungi</taxon>
        <taxon>Dikarya</taxon>
        <taxon>Ascomycota</taxon>
        <taxon>Pezizomycotina</taxon>
        <taxon>Dothideomycetes</taxon>
        <taxon>Dothideomycetes incertae sedis</taxon>
        <taxon>Acrospermales</taxon>
        <taxon>Acrospermaceae</taxon>
        <taxon>Pseudovirgaria</taxon>
    </lineage>
</organism>
<dbReference type="PANTHER" id="PTHR31983:SF0">
    <property type="entry name" value="GLUCAN ENDO-1,3-BETA-D-GLUCOSIDASE 2"/>
    <property type="match status" value="1"/>
</dbReference>
<evidence type="ECO:0000256" key="4">
    <source>
        <dbReference type="ARBA" id="ARBA00022801"/>
    </source>
</evidence>
<evidence type="ECO:0000256" key="2">
    <source>
        <dbReference type="ARBA" id="ARBA00010730"/>
    </source>
</evidence>
<dbReference type="InterPro" id="IPR040451">
    <property type="entry name" value="GH81_N"/>
</dbReference>
<feature type="domain" description="Glycosyl hydrolase family 81 C-terminal" evidence="10">
    <location>
        <begin position="383"/>
        <end position="725"/>
    </location>
</feature>
<dbReference type="GO" id="GO:0052861">
    <property type="term" value="F:endo-1,3(4)-beta-glucanase activity"/>
    <property type="evidence" value="ECO:0007669"/>
    <property type="project" value="InterPro"/>
</dbReference>
<dbReference type="GO" id="GO:0009986">
    <property type="term" value="C:cell surface"/>
    <property type="evidence" value="ECO:0007669"/>
    <property type="project" value="TreeGrafter"/>
</dbReference>
<feature type="domain" description="Glycosyl hydrolase family 81 N-terminal" evidence="9">
    <location>
        <begin position="29"/>
        <end position="369"/>
    </location>
</feature>
<dbReference type="InterPro" id="IPR005200">
    <property type="entry name" value="Endo-beta-glucanase"/>
</dbReference>
<dbReference type="Proteomes" id="UP000799437">
    <property type="component" value="Unassembled WGS sequence"/>
</dbReference>
<dbReference type="Gene3D" id="1.20.5.420">
    <property type="entry name" value="Immunoglobulin FC, subunit C"/>
    <property type="match status" value="1"/>
</dbReference>
<dbReference type="InterPro" id="IPR040720">
    <property type="entry name" value="GH81_C"/>
</dbReference>
<dbReference type="EMBL" id="ML996582">
    <property type="protein sequence ID" value="KAF2753973.1"/>
    <property type="molecule type" value="Genomic_DNA"/>
</dbReference>
<accession>A0A6A6VUR5</accession>
<keyword evidence="12" id="KW-1185">Reference proteome</keyword>
<evidence type="ECO:0000259" key="9">
    <source>
        <dbReference type="Pfam" id="PF03639"/>
    </source>
</evidence>
<name>A0A6A6VUR5_9PEZI</name>
<dbReference type="EC" id="3.2.1.39" evidence="3"/>
<evidence type="ECO:0000313" key="12">
    <source>
        <dbReference type="Proteomes" id="UP000799437"/>
    </source>
</evidence>
<keyword evidence="4" id="KW-0378">Hydrolase</keyword>
<dbReference type="GeneID" id="54483176"/>
<evidence type="ECO:0000256" key="3">
    <source>
        <dbReference type="ARBA" id="ARBA00012780"/>
    </source>
</evidence>
<proteinExistence type="inferred from homology"/>